<protein>
    <submittedName>
        <fullName evidence="9">ABC transporter permease</fullName>
    </submittedName>
</protein>
<feature type="transmembrane region" description="Helical" evidence="7">
    <location>
        <begin position="165"/>
        <end position="196"/>
    </location>
</feature>
<evidence type="ECO:0000313" key="10">
    <source>
        <dbReference type="Proteomes" id="UP000886818"/>
    </source>
</evidence>
<keyword evidence="2 7" id="KW-0813">Transport</keyword>
<dbReference type="PROSITE" id="PS50928">
    <property type="entry name" value="ABC_TM1"/>
    <property type="match status" value="1"/>
</dbReference>
<feature type="transmembrane region" description="Helical" evidence="7">
    <location>
        <begin position="12"/>
        <end position="31"/>
    </location>
</feature>
<name>A0ABX8REJ3_9CLOT</name>
<feature type="transmembrane region" description="Helical" evidence="7">
    <location>
        <begin position="216"/>
        <end position="239"/>
    </location>
</feature>
<evidence type="ECO:0000313" key="9">
    <source>
        <dbReference type="EMBL" id="QXM05361.1"/>
    </source>
</evidence>
<feature type="domain" description="ABC transmembrane type-1" evidence="8">
    <location>
        <begin position="59"/>
        <end position="237"/>
    </location>
</feature>
<feature type="transmembrane region" description="Helical" evidence="7">
    <location>
        <begin position="125"/>
        <end position="144"/>
    </location>
</feature>
<evidence type="ECO:0000259" key="8">
    <source>
        <dbReference type="PROSITE" id="PS50928"/>
    </source>
</evidence>
<evidence type="ECO:0000256" key="4">
    <source>
        <dbReference type="ARBA" id="ARBA00022692"/>
    </source>
</evidence>
<evidence type="ECO:0000256" key="7">
    <source>
        <dbReference type="RuleBase" id="RU363032"/>
    </source>
</evidence>
<dbReference type="RefSeq" id="WP_218282060.1">
    <property type="nucleotide sequence ID" value="NZ_CP078093.1"/>
</dbReference>
<comment type="similarity">
    <text evidence="7">Belongs to the binding-protein-dependent transport system permease family.</text>
</comment>
<keyword evidence="5 7" id="KW-1133">Transmembrane helix</keyword>
<dbReference type="PANTHER" id="PTHR30151">
    <property type="entry name" value="ALKANE SULFONATE ABC TRANSPORTER-RELATED, MEMBRANE SUBUNIT"/>
    <property type="match status" value="1"/>
</dbReference>
<evidence type="ECO:0000256" key="3">
    <source>
        <dbReference type="ARBA" id="ARBA00022475"/>
    </source>
</evidence>
<keyword evidence="3" id="KW-1003">Cell membrane</keyword>
<evidence type="ECO:0000256" key="1">
    <source>
        <dbReference type="ARBA" id="ARBA00004651"/>
    </source>
</evidence>
<evidence type="ECO:0000256" key="5">
    <source>
        <dbReference type="ARBA" id="ARBA00022989"/>
    </source>
</evidence>
<dbReference type="PANTHER" id="PTHR30151:SF20">
    <property type="entry name" value="ABC TRANSPORTER PERMEASE PROTEIN HI_0355-RELATED"/>
    <property type="match status" value="1"/>
</dbReference>
<keyword evidence="6 7" id="KW-0472">Membrane</keyword>
<feature type="transmembrane region" description="Helical" evidence="7">
    <location>
        <begin position="62"/>
        <end position="81"/>
    </location>
</feature>
<keyword evidence="10" id="KW-1185">Reference proteome</keyword>
<evidence type="ECO:0000256" key="6">
    <source>
        <dbReference type="ARBA" id="ARBA00023136"/>
    </source>
</evidence>
<keyword evidence="4 7" id="KW-0812">Transmembrane</keyword>
<proteinExistence type="inferred from homology"/>
<accession>A0ABX8REJ3</accession>
<dbReference type="Pfam" id="PF00528">
    <property type="entry name" value="BPD_transp_1"/>
    <property type="match status" value="1"/>
</dbReference>
<feature type="transmembrane region" description="Helical" evidence="7">
    <location>
        <begin position="93"/>
        <end position="119"/>
    </location>
</feature>
<reference evidence="9" key="1">
    <citation type="submission" date="2021-07" db="EMBL/GenBank/DDBJ databases">
        <title>Complete genome sequence of Crassaminicella sp. 143-21, isolated from a deep-sea hydrothermal vent.</title>
        <authorList>
            <person name="Li X."/>
        </authorList>
    </citation>
    <scope>NUCLEOTIDE SEQUENCE</scope>
    <source>
        <strain evidence="9">143-21</strain>
    </source>
</reference>
<sequence length="292" mass="32989">MKKWENTGDKVLPIAFIVFLIILWEILIKIYNIPKYILPAPSSIISALIEYRQILWEHTKTTIVEASIGFVIATIFAIFAAGLMNKYELLKKIIYPIFVISQTVPIIALAPLFMIWLGFGILPKIVIVVLVCFFPIAVSVIEGLETVDQDLINLMKVMGAKPFQIFIKVQMPATLPAFFSGLKIAATYSIMGAVLAEWIGAKSGLGVYMTRAMNSFRIAALFADIFVVVILSIGIFQLIERVSKKIMPWNQQTNQRRDLHVKKSKKFIDRSIGNGFRFIRLCREERGSTKGR</sequence>
<evidence type="ECO:0000256" key="2">
    <source>
        <dbReference type="ARBA" id="ARBA00022448"/>
    </source>
</evidence>
<gene>
    <name evidence="9" type="ORF">KVH43_08130</name>
</gene>
<dbReference type="Proteomes" id="UP000886818">
    <property type="component" value="Chromosome"/>
</dbReference>
<dbReference type="EMBL" id="CP078093">
    <property type="protein sequence ID" value="QXM05361.1"/>
    <property type="molecule type" value="Genomic_DNA"/>
</dbReference>
<dbReference type="InterPro" id="IPR000515">
    <property type="entry name" value="MetI-like"/>
</dbReference>
<organism evidence="9 10">
    <name type="scientific">Crassaminicella indica</name>
    <dbReference type="NCBI Taxonomy" id="2855394"/>
    <lineage>
        <taxon>Bacteria</taxon>
        <taxon>Bacillati</taxon>
        <taxon>Bacillota</taxon>
        <taxon>Clostridia</taxon>
        <taxon>Eubacteriales</taxon>
        <taxon>Clostridiaceae</taxon>
        <taxon>Crassaminicella</taxon>
    </lineage>
</organism>
<dbReference type="CDD" id="cd06261">
    <property type="entry name" value="TM_PBP2"/>
    <property type="match status" value="1"/>
</dbReference>
<comment type="subcellular location">
    <subcellularLocation>
        <location evidence="1 7">Cell membrane</location>
        <topology evidence="1 7">Multi-pass membrane protein</topology>
    </subcellularLocation>
</comment>